<keyword evidence="1" id="KW-0812">Transmembrane</keyword>
<dbReference type="EMBL" id="CP001854">
    <property type="protein sequence ID" value="ADB52541.1"/>
    <property type="molecule type" value="Genomic_DNA"/>
</dbReference>
<dbReference type="STRING" id="469383.Cwoe_4126"/>
<dbReference type="KEGG" id="cwo:Cwoe_4126"/>
<keyword evidence="1" id="KW-0472">Membrane</keyword>
<keyword evidence="3" id="KW-1185">Reference proteome</keyword>
<reference evidence="3" key="2">
    <citation type="submission" date="2010-01" db="EMBL/GenBank/DDBJ databases">
        <title>The complete genome of Conexibacter woesei DSM 14684.</title>
        <authorList>
            <consortium name="US DOE Joint Genome Institute (JGI-PGF)"/>
            <person name="Lucas S."/>
            <person name="Copeland A."/>
            <person name="Lapidus A."/>
            <person name="Glavina del Rio T."/>
            <person name="Dalin E."/>
            <person name="Tice H."/>
            <person name="Bruce D."/>
            <person name="Goodwin L."/>
            <person name="Pitluck S."/>
            <person name="Kyrpides N."/>
            <person name="Mavromatis K."/>
            <person name="Ivanova N."/>
            <person name="Mikhailova N."/>
            <person name="Chertkov O."/>
            <person name="Brettin T."/>
            <person name="Detter J.C."/>
            <person name="Han C."/>
            <person name="Larimer F."/>
            <person name="Land M."/>
            <person name="Hauser L."/>
            <person name="Markowitz V."/>
            <person name="Cheng J.-F."/>
            <person name="Hugenholtz P."/>
            <person name="Woyke T."/>
            <person name="Wu D."/>
            <person name="Pukall R."/>
            <person name="Steenblock K."/>
            <person name="Schneider S."/>
            <person name="Klenk H.-P."/>
            <person name="Eisen J.A."/>
        </authorList>
    </citation>
    <scope>NUCLEOTIDE SEQUENCE [LARGE SCALE GENOMIC DNA]</scope>
    <source>
        <strain evidence="3">DSM 14684 / CIP 108061 / JCM 11494 / NBRC 100937 / ID131577</strain>
    </source>
</reference>
<reference evidence="2 3" key="1">
    <citation type="journal article" date="2010" name="Stand. Genomic Sci.">
        <title>Complete genome sequence of Conexibacter woesei type strain (ID131577).</title>
        <authorList>
            <person name="Pukall R."/>
            <person name="Lapidus A."/>
            <person name="Glavina Del Rio T."/>
            <person name="Copeland A."/>
            <person name="Tice H."/>
            <person name="Cheng J.-F."/>
            <person name="Lucas S."/>
            <person name="Chen F."/>
            <person name="Nolan M."/>
            <person name="Bruce D."/>
            <person name="Goodwin L."/>
            <person name="Pitluck S."/>
            <person name="Mavromatis K."/>
            <person name="Ivanova N."/>
            <person name="Ovchinnikova G."/>
            <person name="Pati A."/>
            <person name="Chen A."/>
            <person name="Palaniappan K."/>
            <person name="Land M."/>
            <person name="Hauser L."/>
            <person name="Chang Y.-J."/>
            <person name="Jeffries C.D."/>
            <person name="Chain P."/>
            <person name="Meincke L."/>
            <person name="Sims D."/>
            <person name="Brettin T."/>
            <person name="Detter J.C."/>
            <person name="Rohde M."/>
            <person name="Goeker M."/>
            <person name="Bristow J."/>
            <person name="Eisen J.A."/>
            <person name="Markowitz V."/>
            <person name="Kyrpides N.C."/>
            <person name="Klenk H.-P."/>
            <person name="Hugenholtz P."/>
        </authorList>
    </citation>
    <scope>NUCLEOTIDE SEQUENCE [LARGE SCALE GENOMIC DNA]</scope>
    <source>
        <strain evidence="3">DSM 14684 / CIP 108061 / JCM 11494 / NBRC 100937 / ID131577</strain>
    </source>
</reference>
<feature type="transmembrane region" description="Helical" evidence="1">
    <location>
        <begin position="12"/>
        <end position="33"/>
    </location>
</feature>
<dbReference type="HOGENOM" id="CLU_1164310_0_0_11"/>
<keyword evidence="1" id="KW-1133">Transmembrane helix</keyword>
<dbReference type="Proteomes" id="UP000008229">
    <property type="component" value="Chromosome"/>
</dbReference>
<evidence type="ECO:0000313" key="2">
    <source>
        <dbReference type="EMBL" id="ADB52541.1"/>
    </source>
</evidence>
<gene>
    <name evidence="2" type="ordered locus">Cwoe_4126</name>
</gene>
<evidence type="ECO:0000313" key="3">
    <source>
        <dbReference type="Proteomes" id="UP000008229"/>
    </source>
</evidence>
<sequence length="238" mass="25601">MSADALRLVDQVLGVAELVLVPFSLVWLAAAVVQRDRRATGPLALAAVLALTIAQPFGLKAVPLSSSGLVSGGVVREDATAVHSVKLLGVPVFGFKPYTRDLWNPNGGDGGEPPTALKVRTWVWPGILWSSTKVEELCGNKLQPCWDPDDDPAGRRSRLQLLRSGDGDWRYLILRADGRRPEPVAAGEPLDRFNGGRYELRPGVVSTAGLIYWGLVAALATALLLRRRSPRPPVESTG</sequence>
<feature type="transmembrane region" description="Helical" evidence="1">
    <location>
        <begin position="204"/>
        <end position="225"/>
    </location>
</feature>
<proteinExistence type="predicted"/>
<name>D3F4T4_CONWI</name>
<protein>
    <submittedName>
        <fullName evidence="2">Uncharacterized protein</fullName>
    </submittedName>
</protein>
<dbReference type="RefSeq" id="WP_012935592.1">
    <property type="nucleotide sequence ID" value="NC_013739.1"/>
</dbReference>
<accession>D3F4T4</accession>
<dbReference type="AlphaFoldDB" id="D3F4T4"/>
<evidence type="ECO:0000256" key="1">
    <source>
        <dbReference type="SAM" id="Phobius"/>
    </source>
</evidence>
<organism evidence="2 3">
    <name type="scientific">Conexibacter woesei (strain DSM 14684 / CCUG 47730 / CIP 108061 / JCM 11494 / NBRC 100937 / ID131577)</name>
    <dbReference type="NCBI Taxonomy" id="469383"/>
    <lineage>
        <taxon>Bacteria</taxon>
        <taxon>Bacillati</taxon>
        <taxon>Actinomycetota</taxon>
        <taxon>Thermoleophilia</taxon>
        <taxon>Solirubrobacterales</taxon>
        <taxon>Conexibacteraceae</taxon>
        <taxon>Conexibacter</taxon>
    </lineage>
</organism>